<name>A0ABQ1J115_9SPHN</name>
<proteinExistence type="predicted"/>
<feature type="domain" description="T6SS Phospholipase effector Tle1-like catalytic" evidence="1">
    <location>
        <begin position="23"/>
        <end position="301"/>
    </location>
</feature>
<evidence type="ECO:0000313" key="3">
    <source>
        <dbReference type="Proteomes" id="UP000614261"/>
    </source>
</evidence>
<dbReference type="Proteomes" id="UP000614261">
    <property type="component" value="Unassembled WGS sequence"/>
</dbReference>
<comment type="caution">
    <text evidence="2">The sequence shown here is derived from an EMBL/GenBank/DDBJ whole genome shotgun (WGS) entry which is preliminary data.</text>
</comment>
<dbReference type="EMBL" id="BMGD01000002">
    <property type="protein sequence ID" value="GGB56148.1"/>
    <property type="molecule type" value="Genomic_DNA"/>
</dbReference>
<dbReference type="RefSeq" id="WP_229736810.1">
    <property type="nucleotide sequence ID" value="NZ_BMGD01000002.1"/>
</dbReference>
<dbReference type="SUPFAM" id="SSF53474">
    <property type="entry name" value="alpha/beta-Hydrolases"/>
    <property type="match status" value="1"/>
</dbReference>
<dbReference type="InterPro" id="IPR018712">
    <property type="entry name" value="Tle1-like_cat"/>
</dbReference>
<evidence type="ECO:0000313" key="2">
    <source>
        <dbReference type="EMBL" id="GGB56148.1"/>
    </source>
</evidence>
<dbReference type="PANTHER" id="PTHR33840:SF1">
    <property type="entry name" value="TLE1 PHOSPHOLIPASE DOMAIN-CONTAINING PROTEIN"/>
    <property type="match status" value="1"/>
</dbReference>
<sequence length="429" mass="48469">MARIPAVSVEENMVRKPREPKPRNIVILCDGTGNELGGALTQHARDIRISNVLKLFRIAQKGKKQLVYYAQGIGTIGRPNWLTRWSQKMESVIGLATGYGLDDHVLGAYRFLVENWEEGDRIFLFGFSRGAWTVRVLAGLLHLVGLVRPSQINLCDNALATYKRAAKENALPVAWHFARVMGTRAPTIHFMGCWDTVASVLVPRSDRMWLPSLETLPYTDANPAVKIFRHALALDERRRMFRVAEWQQPQEHVPNRFEPGQKIAQDIEQRWFPGVHSDVGGGYPERESALSKIPLIWMVEEAKKAGLVITPATHLHLAYGEPRPGARTSGPMAQHQYVRPSALGMMHNLLGRAWMPLEILPKSTRYRETRRHKLFGFYLPLAEPRRMRSEHVIDDSIYCRKSRLADYVPGAVLPPAPPGSPSCPYDLSP</sequence>
<accession>A0ABQ1J115</accession>
<protein>
    <recommendedName>
        <fullName evidence="1">T6SS Phospholipase effector Tle1-like catalytic domain-containing protein</fullName>
    </recommendedName>
</protein>
<dbReference type="InterPro" id="IPR029058">
    <property type="entry name" value="AB_hydrolase_fold"/>
</dbReference>
<organism evidence="2 3">
    <name type="scientific">Blastomonas aquatica</name>
    <dbReference type="NCBI Taxonomy" id="1510276"/>
    <lineage>
        <taxon>Bacteria</taxon>
        <taxon>Pseudomonadati</taxon>
        <taxon>Pseudomonadota</taxon>
        <taxon>Alphaproteobacteria</taxon>
        <taxon>Sphingomonadales</taxon>
        <taxon>Sphingomonadaceae</taxon>
        <taxon>Blastomonas</taxon>
    </lineage>
</organism>
<evidence type="ECO:0000259" key="1">
    <source>
        <dbReference type="Pfam" id="PF09994"/>
    </source>
</evidence>
<dbReference type="PANTHER" id="PTHR33840">
    <property type="match status" value="1"/>
</dbReference>
<reference evidence="3" key="1">
    <citation type="journal article" date="2019" name="Int. J. Syst. Evol. Microbiol.">
        <title>The Global Catalogue of Microorganisms (GCM) 10K type strain sequencing project: providing services to taxonomists for standard genome sequencing and annotation.</title>
        <authorList>
            <consortium name="The Broad Institute Genomics Platform"/>
            <consortium name="The Broad Institute Genome Sequencing Center for Infectious Disease"/>
            <person name="Wu L."/>
            <person name="Ma J."/>
        </authorList>
    </citation>
    <scope>NUCLEOTIDE SEQUENCE [LARGE SCALE GENOMIC DNA]</scope>
    <source>
        <strain evidence="3">CGMCC 1.12851</strain>
    </source>
</reference>
<keyword evidence="3" id="KW-1185">Reference proteome</keyword>
<gene>
    <name evidence="2" type="ORF">GCM10010833_08570</name>
</gene>
<dbReference type="Pfam" id="PF09994">
    <property type="entry name" value="T6SS_Tle1-like_cat"/>
    <property type="match status" value="1"/>
</dbReference>